<evidence type="ECO:0000313" key="3">
    <source>
        <dbReference type="Proteomes" id="UP000241690"/>
    </source>
</evidence>
<protein>
    <submittedName>
        <fullName evidence="2">Uncharacterized protein</fullName>
    </submittedName>
</protein>
<evidence type="ECO:0000256" key="1">
    <source>
        <dbReference type="SAM" id="MobiDB-lite"/>
    </source>
</evidence>
<proteinExistence type="predicted"/>
<evidence type="ECO:0000313" key="2">
    <source>
        <dbReference type="EMBL" id="PTB55176.1"/>
    </source>
</evidence>
<keyword evidence="3" id="KW-1185">Reference proteome</keyword>
<gene>
    <name evidence="2" type="ORF">M431DRAFT_438533</name>
</gene>
<accession>A0A2T4ADQ4</accession>
<feature type="compositionally biased region" description="Polar residues" evidence="1">
    <location>
        <begin position="111"/>
        <end position="122"/>
    </location>
</feature>
<sequence length="153" mass="16247">MDVSKLLQICHLWGTASQGQLFTVHGRIGSLALVHRQMITTMIAGILASVSLGQPRSMIQHYRPTSNRETQEGVVCDARTARSPGDWASTGLQGPGEREISKTCSALSCGQNRSTGTSQASQVDPHAAGPLPMTPAAAGEDYMRALFLGTGPW</sequence>
<dbReference type="AlphaFoldDB" id="A0A2T4ADQ4"/>
<feature type="region of interest" description="Disordered" evidence="1">
    <location>
        <begin position="111"/>
        <end position="135"/>
    </location>
</feature>
<dbReference type="RefSeq" id="XP_024774853.1">
    <property type="nucleotide sequence ID" value="XM_024915172.1"/>
</dbReference>
<name>A0A2T4ADQ4_TRIHA</name>
<organism evidence="2 3">
    <name type="scientific">Trichoderma harzianum CBS 226.95</name>
    <dbReference type="NCBI Taxonomy" id="983964"/>
    <lineage>
        <taxon>Eukaryota</taxon>
        <taxon>Fungi</taxon>
        <taxon>Dikarya</taxon>
        <taxon>Ascomycota</taxon>
        <taxon>Pezizomycotina</taxon>
        <taxon>Sordariomycetes</taxon>
        <taxon>Hypocreomycetidae</taxon>
        <taxon>Hypocreales</taxon>
        <taxon>Hypocreaceae</taxon>
        <taxon>Trichoderma</taxon>
    </lineage>
</organism>
<dbReference type="Proteomes" id="UP000241690">
    <property type="component" value="Unassembled WGS sequence"/>
</dbReference>
<dbReference type="GeneID" id="36623739"/>
<reference evidence="2 3" key="1">
    <citation type="submission" date="2016-07" db="EMBL/GenBank/DDBJ databases">
        <title>Multiple horizontal gene transfer events from other fungi enriched the ability of initially mycotrophic Trichoderma (Ascomycota) to feed on dead plant biomass.</title>
        <authorList>
            <consortium name="DOE Joint Genome Institute"/>
            <person name="Aerts A."/>
            <person name="Atanasova L."/>
            <person name="Chenthamara K."/>
            <person name="Zhang J."/>
            <person name="Grujic M."/>
            <person name="Henrissat B."/>
            <person name="Kuo A."/>
            <person name="Salamov A."/>
            <person name="Lipzen A."/>
            <person name="Labutti K."/>
            <person name="Barry K."/>
            <person name="Miao Y."/>
            <person name="Rahimi M.J."/>
            <person name="Shen Q."/>
            <person name="Grigoriev I.V."/>
            <person name="Kubicek C.P."/>
            <person name="Druzhinina I.S."/>
        </authorList>
    </citation>
    <scope>NUCLEOTIDE SEQUENCE [LARGE SCALE GENOMIC DNA]</scope>
    <source>
        <strain evidence="2 3">CBS 226.95</strain>
    </source>
</reference>
<dbReference type="EMBL" id="KZ679680">
    <property type="protein sequence ID" value="PTB55176.1"/>
    <property type="molecule type" value="Genomic_DNA"/>
</dbReference>